<gene>
    <name evidence="3" type="ORF">KO481_05990</name>
</gene>
<reference evidence="3 4" key="1">
    <citation type="submission" date="2021-06" db="EMBL/GenBank/DDBJ databases">
        <title>Actinomycetes sequencing.</title>
        <authorList>
            <person name="Shan Q."/>
        </authorList>
    </citation>
    <scope>NUCLEOTIDE SEQUENCE [LARGE SCALE GENOMIC DNA]</scope>
    <source>
        <strain evidence="3 4">NEAU-G5</strain>
    </source>
</reference>
<organism evidence="3 4">
    <name type="scientific">Nocardia albiluteola</name>
    <dbReference type="NCBI Taxonomy" id="2842303"/>
    <lineage>
        <taxon>Bacteria</taxon>
        <taxon>Bacillati</taxon>
        <taxon>Actinomycetota</taxon>
        <taxon>Actinomycetes</taxon>
        <taxon>Mycobacteriales</taxon>
        <taxon>Nocardiaceae</taxon>
        <taxon>Nocardia</taxon>
    </lineage>
</organism>
<name>A0ABS6ASQ8_9NOCA</name>
<keyword evidence="2" id="KW-0732">Signal</keyword>
<dbReference type="EMBL" id="JAHKNI010000002">
    <property type="protein sequence ID" value="MBU3061070.1"/>
    <property type="molecule type" value="Genomic_DNA"/>
</dbReference>
<sequence>MSIKRTALVSAIAAAALLGFGASPAVAQIPLQPSTPAPVASTPNTPSGQPIYIPSSTGSADGLLSSGSGDPCHFLPVSCSY</sequence>
<dbReference type="RefSeq" id="WP_215916006.1">
    <property type="nucleotide sequence ID" value="NZ_JAHKNI010000002.1"/>
</dbReference>
<evidence type="ECO:0000313" key="4">
    <source>
        <dbReference type="Proteomes" id="UP000733379"/>
    </source>
</evidence>
<dbReference type="Proteomes" id="UP000733379">
    <property type="component" value="Unassembled WGS sequence"/>
</dbReference>
<protein>
    <submittedName>
        <fullName evidence="3">Uncharacterized protein</fullName>
    </submittedName>
</protein>
<evidence type="ECO:0000313" key="3">
    <source>
        <dbReference type="EMBL" id="MBU3061070.1"/>
    </source>
</evidence>
<accession>A0ABS6ASQ8</accession>
<comment type="caution">
    <text evidence="3">The sequence shown here is derived from an EMBL/GenBank/DDBJ whole genome shotgun (WGS) entry which is preliminary data.</text>
</comment>
<evidence type="ECO:0000256" key="2">
    <source>
        <dbReference type="SAM" id="SignalP"/>
    </source>
</evidence>
<evidence type="ECO:0000256" key="1">
    <source>
        <dbReference type="SAM" id="MobiDB-lite"/>
    </source>
</evidence>
<feature type="chain" id="PRO_5046778891" evidence="2">
    <location>
        <begin position="28"/>
        <end position="81"/>
    </location>
</feature>
<proteinExistence type="predicted"/>
<keyword evidence="4" id="KW-1185">Reference proteome</keyword>
<feature type="signal peptide" evidence="2">
    <location>
        <begin position="1"/>
        <end position="27"/>
    </location>
</feature>
<feature type="region of interest" description="Disordered" evidence="1">
    <location>
        <begin position="32"/>
        <end position="56"/>
    </location>
</feature>